<dbReference type="EMBL" id="JACGWK010000004">
    <property type="protein sequence ID" value="KAL0359817.1"/>
    <property type="molecule type" value="Genomic_DNA"/>
</dbReference>
<dbReference type="AlphaFoldDB" id="A0AAW2PWE9"/>
<comment type="caution">
    <text evidence="1">The sequence shown here is derived from an EMBL/GenBank/DDBJ whole genome shotgun (WGS) entry which is preliminary data.</text>
</comment>
<protein>
    <submittedName>
        <fullName evidence="1">Uncharacterized protein</fullName>
    </submittedName>
</protein>
<dbReference type="CDD" id="cd00303">
    <property type="entry name" value="retropepsin_like"/>
    <property type="match status" value="1"/>
</dbReference>
<dbReference type="PANTHER" id="PTHR33240:SF17">
    <property type="entry name" value="EUKARYOTIC PEPTIDE CHAIN RELEASE FACTOR GTP-BINDING SUBUNIT-LIKE"/>
    <property type="match status" value="1"/>
</dbReference>
<name>A0AAW2PWE9_9LAMI</name>
<evidence type="ECO:0000313" key="1">
    <source>
        <dbReference type="EMBL" id="KAL0359817.1"/>
    </source>
</evidence>
<dbReference type="InterPro" id="IPR021109">
    <property type="entry name" value="Peptidase_aspartic_dom_sf"/>
</dbReference>
<dbReference type="Gene3D" id="2.40.70.10">
    <property type="entry name" value="Acid Proteases"/>
    <property type="match status" value="1"/>
</dbReference>
<reference evidence="1" key="1">
    <citation type="submission" date="2020-06" db="EMBL/GenBank/DDBJ databases">
        <authorList>
            <person name="Li T."/>
            <person name="Hu X."/>
            <person name="Zhang T."/>
            <person name="Song X."/>
            <person name="Zhang H."/>
            <person name="Dai N."/>
            <person name="Sheng W."/>
            <person name="Hou X."/>
            <person name="Wei L."/>
        </authorList>
    </citation>
    <scope>NUCLEOTIDE SEQUENCE</scope>
    <source>
        <strain evidence="1">G01</strain>
        <tissue evidence="1">Leaf</tissue>
    </source>
</reference>
<organism evidence="1">
    <name type="scientific">Sesamum angustifolium</name>
    <dbReference type="NCBI Taxonomy" id="2727405"/>
    <lineage>
        <taxon>Eukaryota</taxon>
        <taxon>Viridiplantae</taxon>
        <taxon>Streptophyta</taxon>
        <taxon>Embryophyta</taxon>
        <taxon>Tracheophyta</taxon>
        <taxon>Spermatophyta</taxon>
        <taxon>Magnoliopsida</taxon>
        <taxon>eudicotyledons</taxon>
        <taxon>Gunneridae</taxon>
        <taxon>Pentapetalae</taxon>
        <taxon>asterids</taxon>
        <taxon>lamiids</taxon>
        <taxon>Lamiales</taxon>
        <taxon>Pedaliaceae</taxon>
        <taxon>Sesamum</taxon>
    </lineage>
</organism>
<dbReference type="PANTHER" id="PTHR33240">
    <property type="entry name" value="OS08G0508500 PROTEIN"/>
    <property type="match status" value="1"/>
</dbReference>
<reference evidence="1" key="2">
    <citation type="journal article" date="2024" name="Plant">
        <title>Genomic evolution and insights into agronomic trait innovations of Sesamum species.</title>
        <authorList>
            <person name="Miao H."/>
            <person name="Wang L."/>
            <person name="Qu L."/>
            <person name="Liu H."/>
            <person name="Sun Y."/>
            <person name="Le M."/>
            <person name="Wang Q."/>
            <person name="Wei S."/>
            <person name="Zheng Y."/>
            <person name="Lin W."/>
            <person name="Duan Y."/>
            <person name="Cao H."/>
            <person name="Xiong S."/>
            <person name="Wang X."/>
            <person name="Wei L."/>
            <person name="Li C."/>
            <person name="Ma Q."/>
            <person name="Ju M."/>
            <person name="Zhao R."/>
            <person name="Li G."/>
            <person name="Mu C."/>
            <person name="Tian Q."/>
            <person name="Mei H."/>
            <person name="Zhang T."/>
            <person name="Gao T."/>
            <person name="Zhang H."/>
        </authorList>
    </citation>
    <scope>NUCLEOTIDE SEQUENCE</scope>
    <source>
        <strain evidence="1">G01</strain>
    </source>
</reference>
<accession>A0AAW2PWE9</accession>
<gene>
    <name evidence="1" type="ORF">Sangu_0831100</name>
</gene>
<proteinExistence type="predicted"/>
<sequence>MGGKKYVHIIRYHQHEQVLNIEHQEEITFGEKDRCPQVRLQNDPMVIKMDVANYLVHKVLVDNDSSIEIIFSSVVKKMDLGELKLRPVNTPLVGFSGSEVLSEGTIDLPVSIGKEPTRRTCMIQFLVVDSLFVYNVVLGRLGLNMI</sequence>